<dbReference type="SUPFAM" id="SSF56112">
    <property type="entry name" value="Protein kinase-like (PK-like)"/>
    <property type="match status" value="1"/>
</dbReference>
<name>A0A543PPU5_9MICO</name>
<protein>
    <submittedName>
        <fullName evidence="2">Phosphotransferase family enzyme</fullName>
    </submittedName>
</protein>
<keyword evidence="2" id="KW-0808">Transferase</keyword>
<evidence type="ECO:0000259" key="1">
    <source>
        <dbReference type="Pfam" id="PF01636"/>
    </source>
</evidence>
<reference evidence="2 3" key="1">
    <citation type="submission" date="2019-06" db="EMBL/GenBank/DDBJ databases">
        <title>Sequencing the genomes of 1000 actinobacteria strains.</title>
        <authorList>
            <person name="Klenk H.-P."/>
        </authorList>
    </citation>
    <scope>NUCLEOTIDE SEQUENCE [LARGE SCALE GENOMIC DNA]</scope>
    <source>
        <strain evidence="2 3">DSM 21776</strain>
    </source>
</reference>
<proteinExistence type="predicted"/>
<comment type="caution">
    <text evidence="2">The sequence shown here is derived from an EMBL/GenBank/DDBJ whole genome shotgun (WGS) entry which is preliminary data.</text>
</comment>
<dbReference type="Proteomes" id="UP000320085">
    <property type="component" value="Unassembled WGS sequence"/>
</dbReference>
<gene>
    <name evidence="2" type="ORF">FHX52_2773</name>
</gene>
<dbReference type="InterPro" id="IPR002575">
    <property type="entry name" value="Aminoglycoside_PTrfase"/>
</dbReference>
<organism evidence="2 3">
    <name type="scientific">Humibacillus xanthopallidus</name>
    <dbReference type="NCBI Taxonomy" id="412689"/>
    <lineage>
        <taxon>Bacteria</taxon>
        <taxon>Bacillati</taxon>
        <taxon>Actinomycetota</taxon>
        <taxon>Actinomycetes</taxon>
        <taxon>Micrococcales</taxon>
        <taxon>Intrasporangiaceae</taxon>
        <taxon>Humibacillus</taxon>
    </lineage>
</organism>
<dbReference type="Gene3D" id="3.90.1200.10">
    <property type="match status" value="1"/>
</dbReference>
<dbReference type="EMBL" id="VFQF01000002">
    <property type="protein sequence ID" value="TQN46067.1"/>
    <property type="molecule type" value="Genomic_DNA"/>
</dbReference>
<evidence type="ECO:0000313" key="2">
    <source>
        <dbReference type="EMBL" id="TQN46067.1"/>
    </source>
</evidence>
<feature type="domain" description="Aminoglycoside phosphotransferase" evidence="1">
    <location>
        <begin position="67"/>
        <end position="248"/>
    </location>
</feature>
<dbReference type="InterPro" id="IPR011009">
    <property type="entry name" value="Kinase-like_dom_sf"/>
</dbReference>
<dbReference type="GO" id="GO:0016740">
    <property type="term" value="F:transferase activity"/>
    <property type="evidence" value="ECO:0007669"/>
    <property type="project" value="UniProtKB-KW"/>
</dbReference>
<sequence>MSAASAVSAVSAARGAQSLPSLVERIVAEHLPGVPVRLALVSLSRDPNPKTVLLALPVPGEAPALAVKVGFTDTARHAVRAEARALLDLEQLDPDRLGATVPQCMQLREEPGLTALVTTAAAGRPMATDYHLWGHTSRCRSVERDFAAAGSWLTGLARIRGDSSPVTAPVGQQLVQRWPDDEVAAKACAACADVEDRLSGLGHRSDGVTHGDFWAGNLLRDPQLVSGVVDWERAHFGADPLWDRVRFALAYTLYLDRHTPRGRAVRGHGGLRAGRPGEPVRYLLRSSGWYAACVADFVAGGLPPRGRTAWREAVLVGLAQIAAESDEPAFARLHVELLAELAP</sequence>
<dbReference type="AlphaFoldDB" id="A0A543PPU5"/>
<dbReference type="Pfam" id="PF01636">
    <property type="entry name" value="APH"/>
    <property type="match status" value="1"/>
</dbReference>
<accession>A0A543PPU5</accession>
<evidence type="ECO:0000313" key="3">
    <source>
        <dbReference type="Proteomes" id="UP000320085"/>
    </source>
</evidence>